<feature type="transmembrane region" description="Helical" evidence="1">
    <location>
        <begin position="290"/>
        <end position="314"/>
    </location>
</feature>
<feature type="transmembrane region" description="Helical" evidence="1">
    <location>
        <begin position="236"/>
        <end position="260"/>
    </location>
</feature>
<dbReference type="AlphaFoldDB" id="A0A370DM40"/>
<feature type="transmembrane region" description="Helical" evidence="1">
    <location>
        <begin position="376"/>
        <end position="395"/>
    </location>
</feature>
<dbReference type="Proteomes" id="UP000254266">
    <property type="component" value="Unassembled WGS sequence"/>
</dbReference>
<keyword evidence="1" id="KW-0472">Membrane</keyword>
<evidence type="ECO:0000313" key="2">
    <source>
        <dbReference type="EMBL" id="RDH85948.1"/>
    </source>
</evidence>
<dbReference type="CDD" id="cd02947">
    <property type="entry name" value="TRX_family"/>
    <property type="match status" value="1"/>
</dbReference>
<dbReference type="EMBL" id="QFXC01000002">
    <property type="protein sequence ID" value="RDH85948.1"/>
    <property type="molecule type" value="Genomic_DNA"/>
</dbReference>
<dbReference type="InterPro" id="IPR036249">
    <property type="entry name" value="Thioredoxin-like_sf"/>
</dbReference>
<feature type="transmembrane region" description="Helical" evidence="1">
    <location>
        <begin position="340"/>
        <end position="364"/>
    </location>
</feature>
<keyword evidence="1" id="KW-0812">Transmembrane</keyword>
<dbReference type="Gene3D" id="3.40.30.10">
    <property type="entry name" value="Glutaredoxin"/>
    <property type="match status" value="1"/>
</dbReference>
<accession>A0A370DM40</accession>
<sequence length="431" mass="48859">MNRIEKNISYLLMLFFLMLPVADAFALDEPLWYEKNTNDQPIIHLYFFWSEKCPHCQVARPDIDEIDQQLPWLKLHSLELVNYPENVQTYIDMAERFGNDARSVPTFMFCGNLISGYDSKATTGKLLKSYLQACYQFAKENNPDNTTKFVLDPKYLTSVDIPILGDISTDDYSLLMLTIFIAGMDALNPCAFFVLLFLLSMMVHGQSRSRMALIGGIFVFFSGAIYFLFMSAWLNLFIYLGELRLITLIAGAVAIVISLINIKDYFWFKKGVSLSLSENAKPKIFDRIRYLLRLDSIVVVVLATVVLAIVANSYELLCTAGFPMVYTRILTLKSLPVESYYLYLMLYNVVYILPLLAIVVLFTIKLGSRKLSQQEGIVLKLLSGVMMLMLGTLLVVSPQLLSNVVAAAAILIFAISSTWLIIKFTNKKHDV</sequence>
<gene>
    <name evidence="2" type="ORF">DIZ80_00280</name>
</gene>
<reference evidence="2 3" key="1">
    <citation type="journal article" date="2018" name="ISME J.">
        <title>Endosymbiont genomes yield clues of tubeworm success.</title>
        <authorList>
            <person name="Li Y."/>
            <person name="Liles M.R."/>
            <person name="Halanych K.M."/>
        </authorList>
    </citation>
    <scope>NUCLEOTIDE SEQUENCE [LARGE SCALE GENOMIC DNA]</scope>
    <source>
        <strain evidence="2">A1464</strain>
    </source>
</reference>
<evidence type="ECO:0000313" key="3">
    <source>
        <dbReference type="Proteomes" id="UP000254266"/>
    </source>
</evidence>
<comment type="caution">
    <text evidence="2">The sequence shown here is derived from an EMBL/GenBank/DDBJ whole genome shotgun (WGS) entry which is preliminary data.</text>
</comment>
<dbReference type="SUPFAM" id="SSF52833">
    <property type="entry name" value="Thioredoxin-like"/>
    <property type="match status" value="1"/>
</dbReference>
<feature type="transmembrane region" description="Helical" evidence="1">
    <location>
        <begin position="172"/>
        <end position="199"/>
    </location>
</feature>
<organism evidence="2 3">
    <name type="scientific">endosymbiont of Galathealinum brachiosum</name>
    <dbReference type="NCBI Taxonomy" id="2200906"/>
    <lineage>
        <taxon>Bacteria</taxon>
        <taxon>Pseudomonadati</taxon>
        <taxon>Pseudomonadota</taxon>
        <taxon>Gammaproteobacteria</taxon>
        <taxon>sulfur-oxidizing symbionts</taxon>
    </lineage>
</organism>
<evidence type="ECO:0000256" key="1">
    <source>
        <dbReference type="SAM" id="Phobius"/>
    </source>
</evidence>
<feature type="transmembrane region" description="Helical" evidence="1">
    <location>
        <begin position="401"/>
        <end position="422"/>
    </location>
</feature>
<protein>
    <recommendedName>
        <fullName evidence="4">Thioredoxin domain-containing protein</fullName>
    </recommendedName>
</protein>
<feature type="transmembrane region" description="Helical" evidence="1">
    <location>
        <begin position="211"/>
        <end position="230"/>
    </location>
</feature>
<proteinExistence type="predicted"/>
<evidence type="ECO:0008006" key="4">
    <source>
        <dbReference type="Google" id="ProtNLM"/>
    </source>
</evidence>
<keyword evidence="3" id="KW-1185">Reference proteome</keyword>
<name>A0A370DM40_9GAMM</name>
<keyword evidence="1" id="KW-1133">Transmembrane helix</keyword>